<name>A0ABU1NDB8_9BURK</name>
<keyword evidence="2" id="KW-1185">Reference proteome</keyword>
<sequence length="88" mass="10018">MALEKNNLRVWALRLGLSDEALRTARSRGRLSPVIAGALAEDLQLDPAQWIIIAALETERESACKTRMVQRFRKSWPCLREPRDSSRA</sequence>
<evidence type="ECO:0000313" key="2">
    <source>
        <dbReference type="Proteomes" id="UP001184230"/>
    </source>
</evidence>
<dbReference type="Proteomes" id="UP001184230">
    <property type="component" value="Unassembled WGS sequence"/>
</dbReference>
<evidence type="ECO:0000313" key="1">
    <source>
        <dbReference type="EMBL" id="MDR6536287.1"/>
    </source>
</evidence>
<reference evidence="1 2" key="1">
    <citation type="submission" date="2023-07" db="EMBL/GenBank/DDBJ databases">
        <title>Sorghum-associated microbial communities from plants grown in Nebraska, USA.</title>
        <authorList>
            <person name="Schachtman D."/>
        </authorList>
    </citation>
    <scope>NUCLEOTIDE SEQUENCE [LARGE SCALE GENOMIC DNA]</scope>
    <source>
        <strain evidence="1 2">DS1781</strain>
    </source>
</reference>
<proteinExistence type="predicted"/>
<accession>A0ABU1NDB8</accession>
<gene>
    <name evidence="1" type="ORF">J2739_002060</name>
</gene>
<organism evidence="1 2">
    <name type="scientific">Variovorax soli</name>
    <dbReference type="NCBI Taxonomy" id="376815"/>
    <lineage>
        <taxon>Bacteria</taxon>
        <taxon>Pseudomonadati</taxon>
        <taxon>Pseudomonadota</taxon>
        <taxon>Betaproteobacteria</taxon>
        <taxon>Burkholderiales</taxon>
        <taxon>Comamonadaceae</taxon>
        <taxon>Variovorax</taxon>
    </lineage>
</organism>
<protein>
    <submittedName>
        <fullName evidence="1">Uncharacterized protein</fullName>
    </submittedName>
</protein>
<comment type="caution">
    <text evidence="1">The sequence shown here is derived from an EMBL/GenBank/DDBJ whole genome shotgun (WGS) entry which is preliminary data.</text>
</comment>
<dbReference type="EMBL" id="JAVDRF010000004">
    <property type="protein sequence ID" value="MDR6536287.1"/>
    <property type="molecule type" value="Genomic_DNA"/>
</dbReference>